<feature type="region of interest" description="Disordered" evidence="1">
    <location>
        <begin position="100"/>
        <end position="176"/>
    </location>
</feature>
<dbReference type="Proteomes" id="UP001259832">
    <property type="component" value="Unassembled WGS sequence"/>
</dbReference>
<gene>
    <name evidence="2" type="ORF">P3T76_001595</name>
</gene>
<feature type="region of interest" description="Disordered" evidence="1">
    <location>
        <begin position="356"/>
        <end position="411"/>
    </location>
</feature>
<feature type="region of interest" description="Disordered" evidence="1">
    <location>
        <begin position="211"/>
        <end position="255"/>
    </location>
</feature>
<evidence type="ECO:0000313" key="2">
    <source>
        <dbReference type="EMBL" id="KAK1947585.1"/>
    </source>
</evidence>
<evidence type="ECO:0008006" key="4">
    <source>
        <dbReference type="Google" id="ProtNLM"/>
    </source>
</evidence>
<keyword evidence="3" id="KW-1185">Reference proteome</keyword>
<dbReference type="EMBL" id="JASMQC010000002">
    <property type="protein sequence ID" value="KAK1947585.1"/>
    <property type="molecule type" value="Genomic_DNA"/>
</dbReference>
<feature type="compositionally biased region" description="Basic residues" evidence="1">
    <location>
        <begin position="394"/>
        <end position="408"/>
    </location>
</feature>
<organism evidence="2 3">
    <name type="scientific">Phytophthora citrophthora</name>
    <dbReference type="NCBI Taxonomy" id="4793"/>
    <lineage>
        <taxon>Eukaryota</taxon>
        <taxon>Sar</taxon>
        <taxon>Stramenopiles</taxon>
        <taxon>Oomycota</taxon>
        <taxon>Peronosporomycetes</taxon>
        <taxon>Peronosporales</taxon>
        <taxon>Peronosporaceae</taxon>
        <taxon>Phytophthora</taxon>
    </lineage>
</organism>
<sequence>MAGLDCPMQTKAFNLFWHKAELRLVKQTEPEAPVFAMSRPSFFGGHEEFLLQYPARLEPPSERDVSRHRFTVRHGKKRRSFQAPDAATFDSWYSALEQALEPEKESEQINTPKTTSSNATTATSRASMAGSFGTNSQDGVSTAGRSGTRASSRARVGSLASSCSSQRSHGSQPRAPALRLTLERPCFTRDKNNLKLIRLHRPDWTSAATIAGSDEVEAEADDILDVPDTESDVEEPEEEMDEMSEEDSIDTHQSDSLDDDYEEVAADGDASGEDAFAGDLVAAAMETLAVAVIADTFSNEKERAGIALTKSEVDCIEPEVEAAVEALIAAVVENSYNIETSTVEALSSVSVDAIEPEAKSTDESSVPPAIKDEDDTTLEPPNAVAAVASTPQSLKKKPTPKSAKRSSARRQWVPLDPTSSRLIWVRSSAENEVKSAPRSNPKRKTIKPARHWVPMDPSSTRLVWIRRVESAARKESRYKAASSTRKWIPLDPTNSNFIWVRRQVVPIATVA</sequence>
<protein>
    <recommendedName>
        <fullName evidence="4">PH domain-containing protein</fullName>
    </recommendedName>
</protein>
<name>A0AAD9LRW0_9STRA</name>
<dbReference type="AlphaFoldDB" id="A0AAD9LRW0"/>
<evidence type="ECO:0000313" key="3">
    <source>
        <dbReference type="Proteomes" id="UP001259832"/>
    </source>
</evidence>
<reference evidence="2" key="1">
    <citation type="submission" date="2023-08" db="EMBL/GenBank/DDBJ databases">
        <title>Reference Genome Resource for the Citrus Pathogen Phytophthora citrophthora.</title>
        <authorList>
            <person name="Moller H."/>
            <person name="Coetzee B."/>
            <person name="Rose L.J."/>
            <person name="Van Niekerk J.M."/>
        </authorList>
    </citation>
    <scope>NUCLEOTIDE SEQUENCE</scope>
    <source>
        <strain evidence="2">STE-U-9442</strain>
    </source>
</reference>
<feature type="compositionally biased region" description="Low complexity" evidence="1">
    <location>
        <begin position="141"/>
        <end position="171"/>
    </location>
</feature>
<evidence type="ECO:0000256" key="1">
    <source>
        <dbReference type="SAM" id="MobiDB-lite"/>
    </source>
</evidence>
<comment type="caution">
    <text evidence="2">The sequence shown here is derived from an EMBL/GenBank/DDBJ whole genome shotgun (WGS) entry which is preliminary data.</text>
</comment>
<feature type="compositionally biased region" description="Acidic residues" evidence="1">
    <location>
        <begin position="214"/>
        <end position="248"/>
    </location>
</feature>
<accession>A0AAD9LRW0</accession>
<feature type="compositionally biased region" description="Low complexity" evidence="1">
    <location>
        <begin position="114"/>
        <end position="131"/>
    </location>
</feature>
<proteinExistence type="predicted"/>